<keyword evidence="3" id="KW-0808">Transferase</keyword>
<evidence type="ECO:0000256" key="7">
    <source>
        <dbReference type="ARBA" id="ARBA00022801"/>
    </source>
</evidence>
<evidence type="ECO:0000259" key="11">
    <source>
        <dbReference type="PROSITE" id="PS50158"/>
    </source>
</evidence>
<dbReference type="EC" id="2.7.7.49" evidence="1"/>
<dbReference type="InterPro" id="IPR005162">
    <property type="entry name" value="Retrotrans_gag_dom"/>
</dbReference>
<dbReference type="InterPro" id="IPR001969">
    <property type="entry name" value="Aspartic_peptidase_AS"/>
</dbReference>
<dbReference type="Gene3D" id="3.30.70.270">
    <property type="match status" value="2"/>
</dbReference>
<keyword evidence="4" id="KW-0548">Nucleotidyltransferase</keyword>
<dbReference type="InterPro" id="IPR041373">
    <property type="entry name" value="RT_RNaseH"/>
</dbReference>
<dbReference type="Pfam" id="PF17917">
    <property type="entry name" value="RT_RNaseH"/>
    <property type="match status" value="1"/>
</dbReference>
<dbReference type="PROSITE" id="PS50878">
    <property type="entry name" value="RT_POL"/>
    <property type="match status" value="1"/>
</dbReference>
<protein>
    <recommendedName>
        <fullName evidence="1">RNA-directed DNA polymerase</fullName>
        <ecNumber evidence="1">2.7.7.49</ecNumber>
    </recommendedName>
</protein>
<dbReference type="CDD" id="cd01647">
    <property type="entry name" value="RT_LTR"/>
    <property type="match status" value="1"/>
</dbReference>
<dbReference type="PANTHER" id="PTHR37984:SF5">
    <property type="entry name" value="PROTEIN NYNRIN-LIKE"/>
    <property type="match status" value="1"/>
</dbReference>
<evidence type="ECO:0000256" key="2">
    <source>
        <dbReference type="ARBA" id="ARBA00022670"/>
    </source>
</evidence>
<dbReference type="FunFam" id="3.30.70.270:FF:000020">
    <property type="entry name" value="Transposon Tf2-6 polyprotein-like Protein"/>
    <property type="match status" value="1"/>
</dbReference>
<accession>A0A2K3PM34</accession>
<feature type="region of interest" description="Disordered" evidence="10">
    <location>
        <begin position="293"/>
        <end position="318"/>
    </location>
</feature>
<dbReference type="Proteomes" id="UP000236291">
    <property type="component" value="Unassembled WGS sequence"/>
</dbReference>
<keyword evidence="2" id="KW-0645">Protease</keyword>
<evidence type="ECO:0000256" key="5">
    <source>
        <dbReference type="ARBA" id="ARBA00022722"/>
    </source>
</evidence>
<dbReference type="STRING" id="57577.A0A2K3PM34"/>
<dbReference type="CDD" id="cd00303">
    <property type="entry name" value="retropepsin_like"/>
    <property type="match status" value="1"/>
</dbReference>
<evidence type="ECO:0000256" key="10">
    <source>
        <dbReference type="SAM" id="MobiDB-lite"/>
    </source>
</evidence>
<evidence type="ECO:0000256" key="9">
    <source>
        <dbReference type="PROSITE-ProRule" id="PRU00047"/>
    </source>
</evidence>
<sequence>MLARRAARAGATRSALVQRPVFSWGLRDAQLRLARRAVLPCISDFSSGVCAARAGGLRGAHVIAQRALADAMELMATAMAQEAVSRTADRVAQEARRGGEDELRLERFMNNKPPIFKGGFDPDGAQSWLEGIERIFGAMRCLDEHKVLLGGYVLHDEADHWWGNANQRLGADGAVITWARFKREFLTKYFPADERNRKVIEFMELKQGSMSVSEYAAKFEDLCRFAPHYNTLEAEEDKCVKFENGLRPDIKQLIGFSEIRNFPMLVNKSRICDKDSKAKANYYKAVNEKKGRDFGRGKPYGRGGKKPDEGGSSGGRGGGARDCPICGVPGHRFFECPKKEGRCYKCGDPGHKVDQCKKGVVCFNCKEAGHKSNVCKKPRAAGGKVFALDGGDAQADNLIRGTCFINNTPLSAIIDTGATHSFISLDCVKKLNLKVENISGRMVIETPASGSVVTTLVCLDCPVTVFGRHFGMDLVCIPLSNIDVIFGMNWLEFNRVHINCCKKTVLFSRPEKELCSKLMCCREVARSVKAQEDVFVMFASLRMEEKTEVDALPVVREFADVFPDDILDLPPEREVEFSIDIVPGTSPISMAPYRMSAVELEKLKEQLEELLEKRFVRPSVSPWGAPVLLVKKKDGSMRLCIDYRQLNKATIKNKYPLPRIDDLMDQLVGACVFSKIDLRSGYHQIRVKAEDIPKTAFRTRYGHYEYAVMPFGVTNAPGVFMEYMNRIFHSYLDRFVVVFIDDILVYSKSEEEHVEHLRIVLDTLREKKLYAKFSKCEFWLNEVSFLGHVISSGGIAVDPAKVEAVQEWGTPESVTEIRSFLCLAGYYRRFIEGFSKLALPLTQLTRKSQAFVWDDKCEKSFQELKRRLTSAPLKIHEKNYPTHDLELAAVVFVLKIWRHYLYGSRFEVFSDHKSLKYLFDQKELNMRQRGWLEFLKDYDFELSYHPGKANVVAD</sequence>
<gene>
    <name evidence="13" type="ORF">L195_g013066</name>
</gene>
<dbReference type="PANTHER" id="PTHR37984">
    <property type="entry name" value="PROTEIN CBG26694"/>
    <property type="match status" value="1"/>
</dbReference>
<name>A0A2K3PM34_TRIPR</name>
<dbReference type="Pfam" id="PF00078">
    <property type="entry name" value="RVT_1"/>
    <property type="match status" value="1"/>
</dbReference>
<dbReference type="PROSITE" id="PS50158">
    <property type="entry name" value="ZF_CCHC"/>
    <property type="match status" value="1"/>
</dbReference>
<evidence type="ECO:0000313" key="14">
    <source>
        <dbReference type="Proteomes" id="UP000236291"/>
    </source>
</evidence>
<proteinExistence type="predicted"/>
<evidence type="ECO:0000313" key="13">
    <source>
        <dbReference type="EMBL" id="PNY16347.1"/>
    </source>
</evidence>
<keyword evidence="6" id="KW-0255">Endonuclease</keyword>
<keyword evidence="7" id="KW-0378">Hydrolase</keyword>
<evidence type="ECO:0000256" key="3">
    <source>
        <dbReference type="ARBA" id="ARBA00022679"/>
    </source>
</evidence>
<evidence type="ECO:0000256" key="1">
    <source>
        <dbReference type="ARBA" id="ARBA00012493"/>
    </source>
</evidence>
<keyword evidence="5" id="KW-0540">Nuclease</keyword>
<feature type="domain" description="Reverse transcriptase" evidence="12">
    <location>
        <begin position="611"/>
        <end position="790"/>
    </location>
</feature>
<dbReference type="ExpressionAtlas" id="A0A2K3PM34">
    <property type="expression patterns" value="baseline"/>
</dbReference>
<dbReference type="EMBL" id="ASHM01008448">
    <property type="protein sequence ID" value="PNY16347.1"/>
    <property type="molecule type" value="Genomic_DNA"/>
</dbReference>
<dbReference type="InterPro" id="IPR000477">
    <property type="entry name" value="RT_dom"/>
</dbReference>
<dbReference type="AlphaFoldDB" id="A0A2K3PM34"/>
<comment type="caution">
    <text evidence="13">The sequence shown here is derived from an EMBL/GenBank/DDBJ whole genome shotgun (WGS) entry which is preliminary data.</text>
</comment>
<feature type="non-terminal residue" evidence="13">
    <location>
        <position position="954"/>
    </location>
</feature>
<dbReference type="Gene3D" id="4.10.60.10">
    <property type="entry name" value="Zinc finger, CCHC-type"/>
    <property type="match status" value="1"/>
</dbReference>
<keyword evidence="9" id="KW-0479">Metal-binding</keyword>
<dbReference type="GO" id="GO:0003676">
    <property type="term" value="F:nucleic acid binding"/>
    <property type="evidence" value="ECO:0007669"/>
    <property type="project" value="InterPro"/>
</dbReference>
<dbReference type="SUPFAM" id="SSF56672">
    <property type="entry name" value="DNA/RNA polymerases"/>
    <property type="match status" value="1"/>
</dbReference>
<dbReference type="PROSITE" id="PS00141">
    <property type="entry name" value="ASP_PROTEASE"/>
    <property type="match status" value="1"/>
</dbReference>
<dbReference type="Gene3D" id="2.40.70.10">
    <property type="entry name" value="Acid Proteases"/>
    <property type="match status" value="1"/>
</dbReference>
<keyword evidence="9" id="KW-0862">Zinc</keyword>
<reference evidence="13 14" key="1">
    <citation type="journal article" date="2014" name="Am. J. Bot.">
        <title>Genome assembly and annotation for red clover (Trifolium pratense; Fabaceae).</title>
        <authorList>
            <person name="Istvanek J."/>
            <person name="Jaros M."/>
            <person name="Krenek A."/>
            <person name="Repkova J."/>
        </authorList>
    </citation>
    <scope>NUCLEOTIDE SEQUENCE [LARGE SCALE GENOMIC DNA]</scope>
    <source>
        <strain evidence="14">cv. Tatra</strain>
        <tissue evidence="13">Young leaves</tissue>
    </source>
</reference>
<dbReference type="GO" id="GO:0008270">
    <property type="term" value="F:zinc ion binding"/>
    <property type="evidence" value="ECO:0007669"/>
    <property type="project" value="UniProtKB-KW"/>
</dbReference>
<dbReference type="SUPFAM" id="SSF50630">
    <property type="entry name" value="Acid proteases"/>
    <property type="match status" value="1"/>
</dbReference>
<dbReference type="Pfam" id="PF08284">
    <property type="entry name" value="RVP_2"/>
    <property type="match status" value="1"/>
</dbReference>
<dbReference type="Pfam" id="PF00098">
    <property type="entry name" value="zf-CCHC"/>
    <property type="match status" value="1"/>
</dbReference>
<feature type="domain" description="CCHC-type" evidence="11">
    <location>
        <begin position="342"/>
        <end position="358"/>
    </location>
</feature>
<dbReference type="SMART" id="SM00343">
    <property type="entry name" value="ZnF_C2HC"/>
    <property type="match status" value="3"/>
</dbReference>
<dbReference type="Pfam" id="PF03732">
    <property type="entry name" value="Retrotrans_gag"/>
    <property type="match status" value="1"/>
</dbReference>
<dbReference type="SUPFAM" id="SSF57756">
    <property type="entry name" value="Retrovirus zinc finger-like domains"/>
    <property type="match status" value="1"/>
</dbReference>
<dbReference type="InterPro" id="IPR036875">
    <property type="entry name" value="Znf_CCHC_sf"/>
</dbReference>
<dbReference type="Gene3D" id="3.10.10.10">
    <property type="entry name" value="HIV Type 1 Reverse Transcriptase, subunit A, domain 1"/>
    <property type="match status" value="1"/>
</dbReference>
<dbReference type="GO" id="GO:0004519">
    <property type="term" value="F:endonuclease activity"/>
    <property type="evidence" value="ECO:0007669"/>
    <property type="project" value="UniProtKB-KW"/>
</dbReference>
<dbReference type="InterPro" id="IPR043502">
    <property type="entry name" value="DNA/RNA_pol_sf"/>
</dbReference>
<dbReference type="GO" id="GO:0004190">
    <property type="term" value="F:aspartic-type endopeptidase activity"/>
    <property type="evidence" value="ECO:0007669"/>
    <property type="project" value="InterPro"/>
</dbReference>
<dbReference type="CDD" id="cd09274">
    <property type="entry name" value="RNase_HI_RT_Ty3"/>
    <property type="match status" value="1"/>
</dbReference>
<dbReference type="InterPro" id="IPR021109">
    <property type="entry name" value="Peptidase_aspartic_dom_sf"/>
</dbReference>
<dbReference type="GO" id="GO:0003964">
    <property type="term" value="F:RNA-directed DNA polymerase activity"/>
    <property type="evidence" value="ECO:0007669"/>
    <property type="project" value="UniProtKB-KW"/>
</dbReference>
<keyword evidence="8" id="KW-0695">RNA-directed DNA polymerase</keyword>
<keyword evidence="9" id="KW-0863">Zinc-finger</keyword>
<dbReference type="InterPro" id="IPR050951">
    <property type="entry name" value="Retrovirus_Pol_polyprotein"/>
</dbReference>
<evidence type="ECO:0000256" key="4">
    <source>
        <dbReference type="ARBA" id="ARBA00022695"/>
    </source>
</evidence>
<reference evidence="13 14" key="2">
    <citation type="journal article" date="2017" name="Front. Plant Sci.">
        <title>Gene Classification and Mining of Molecular Markers Useful in Red Clover (Trifolium pratense) Breeding.</title>
        <authorList>
            <person name="Istvanek J."/>
            <person name="Dluhosova J."/>
            <person name="Dluhos P."/>
            <person name="Patkova L."/>
            <person name="Nedelnik J."/>
            <person name="Repkova J."/>
        </authorList>
    </citation>
    <scope>NUCLEOTIDE SEQUENCE [LARGE SCALE GENOMIC DNA]</scope>
    <source>
        <strain evidence="14">cv. Tatra</strain>
        <tissue evidence="13">Young leaves</tissue>
    </source>
</reference>
<evidence type="ECO:0000256" key="8">
    <source>
        <dbReference type="ARBA" id="ARBA00022918"/>
    </source>
</evidence>
<dbReference type="InterPro" id="IPR001878">
    <property type="entry name" value="Znf_CCHC"/>
</dbReference>
<organism evidence="13 14">
    <name type="scientific">Trifolium pratense</name>
    <name type="common">Red clover</name>
    <dbReference type="NCBI Taxonomy" id="57577"/>
    <lineage>
        <taxon>Eukaryota</taxon>
        <taxon>Viridiplantae</taxon>
        <taxon>Streptophyta</taxon>
        <taxon>Embryophyta</taxon>
        <taxon>Tracheophyta</taxon>
        <taxon>Spermatophyta</taxon>
        <taxon>Magnoliopsida</taxon>
        <taxon>eudicotyledons</taxon>
        <taxon>Gunneridae</taxon>
        <taxon>Pentapetalae</taxon>
        <taxon>rosids</taxon>
        <taxon>fabids</taxon>
        <taxon>Fabales</taxon>
        <taxon>Fabaceae</taxon>
        <taxon>Papilionoideae</taxon>
        <taxon>50 kb inversion clade</taxon>
        <taxon>NPAAA clade</taxon>
        <taxon>Hologalegina</taxon>
        <taxon>IRL clade</taxon>
        <taxon>Trifolieae</taxon>
        <taxon>Trifolium</taxon>
    </lineage>
</organism>
<dbReference type="InterPro" id="IPR043128">
    <property type="entry name" value="Rev_trsase/Diguanyl_cyclase"/>
</dbReference>
<dbReference type="GO" id="GO:0006508">
    <property type="term" value="P:proteolysis"/>
    <property type="evidence" value="ECO:0007669"/>
    <property type="project" value="UniProtKB-KW"/>
</dbReference>
<evidence type="ECO:0000259" key="12">
    <source>
        <dbReference type="PROSITE" id="PS50878"/>
    </source>
</evidence>
<evidence type="ECO:0000256" key="6">
    <source>
        <dbReference type="ARBA" id="ARBA00022759"/>
    </source>
</evidence>
<dbReference type="FunFam" id="3.10.10.10:FF:000007">
    <property type="entry name" value="Retrovirus-related Pol polyprotein from transposon 17.6-like Protein"/>
    <property type="match status" value="1"/>
</dbReference>